<dbReference type="InterPro" id="IPR032808">
    <property type="entry name" value="DoxX"/>
</dbReference>
<reference evidence="6 7" key="1">
    <citation type="submission" date="2019-03" db="EMBL/GenBank/DDBJ databases">
        <title>Genomic analyses of the natural microbiome of Caenorhabditis elegans.</title>
        <authorList>
            <person name="Samuel B."/>
        </authorList>
    </citation>
    <scope>NUCLEOTIDE SEQUENCE [LARGE SCALE GENOMIC DNA]</scope>
    <source>
        <strain evidence="6 7">JUb18</strain>
    </source>
</reference>
<keyword evidence="3 5" id="KW-1133">Transmembrane helix</keyword>
<keyword evidence="4 5" id="KW-0472">Membrane</keyword>
<evidence type="ECO:0000256" key="4">
    <source>
        <dbReference type="ARBA" id="ARBA00023136"/>
    </source>
</evidence>
<feature type="transmembrane region" description="Helical" evidence="5">
    <location>
        <begin position="101"/>
        <end position="122"/>
    </location>
</feature>
<dbReference type="Pfam" id="PF13564">
    <property type="entry name" value="DoxX_2"/>
    <property type="match status" value="1"/>
</dbReference>
<protein>
    <submittedName>
        <fullName evidence="6">DoxX-like protein</fullName>
    </submittedName>
</protein>
<name>A0A4R6RUD6_9MICO</name>
<feature type="transmembrane region" description="Helical" evidence="5">
    <location>
        <begin position="45"/>
        <end position="66"/>
    </location>
</feature>
<dbReference type="EMBL" id="SNYA01000007">
    <property type="protein sequence ID" value="TDP90404.1"/>
    <property type="molecule type" value="Genomic_DNA"/>
</dbReference>
<keyword evidence="2 5" id="KW-0812">Transmembrane</keyword>
<gene>
    <name evidence="6" type="ORF">EDF62_2976</name>
</gene>
<evidence type="ECO:0000256" key="5">
    <source>
        <dbReference type="SAM" id="Phobius"/>
    </source>
</evidence>
<dbReference type="AlphaFoldDB" id="A0A4R6RUD6"/>
<proteinExistence type="predicted"/>
<evidence type="ECO:0000313" key="6">
    <source>
        <dbReference type="EMBL" id="TDP90404.1"/>
    </source>
</evidence>
<evidence type="ECO:0000256" key="2">
    <source>
        <dbReference type="ARBA" id="ARBA00022692"/>
    </source>
</evidence>
<feature type="transmembrane region" description="Helical" evidence="5">
    <location>
        <begin position="6"/>
        <end position="25"/>
    </location>
</feature>
<evidence type="ECO:0000256" key="3">
    <source>
        <dbReference type="ARBA" id="ARBA00022989"/>
    </source>
</evidence>
<dbReference type="Proteomes" id="UP000295601">
    <property type="component" value="Unassembled WGS sequence"/>
</dbReference>
<sequence length="123" mass="12471">MVIAYWILAGLLAVVYIAAGGMKVAQPPAKLAASGLAWAGDFPAWSVKTIGLLEVLGGVGLILPALTGIVPVLSPVAAVALGVVQVGAIITHLVRGEAKMLPANIVLLLLAVAAAWIGFLTWV</sequence>
<comment type="subcellular location">
    <subcellularLocation>
        <location evidence="1">Membrane</location>
        <topology evidence="1">Multi-pass membrane protein</topology>
    </subcellularLocation>
</comment>
<evidence type="ECO:0000313" key="7">
    <source>
        <dbReference type="Proteomes" id="UP000295601"/>
    </source>
</evidence>
<accession>A0A4R6RUD6</accession>
<feature type="transmembrane region" description="Helical" evidence="5">
    <location>
        <begin position="72"/>
        <end position="94"/>
    </location>
</feature>
<dbReference type="RefSeq" id="WP_133617541.1">
    <property type="nucleotide sequence ID" value="NZ_SNYA01000007.1"/>
</dbReference>
<dbReference type="OrthoDB" id="3482063at2"/>
<dbReference type="GO" id="GO:0016020">
    <property type="term" value="C:membrane"/>
    <property type="evidence" value="ECO:0007669"/>
    <property type="project" value="UniProtKB-SubCell"/>
</dbReference>
<comment type="caution">
    <text evidence="6">The sequence shown here is derived from an EMBL/GenBank/DDBJ whole genome shotgun (WGS) entry which is preliminary data.</text>
</comment>
<evidence type="ECO:0000256" key="1">
    <source>
        <dbReference type="ARBA" id="ARBA00004141"/>
    </source>
</evidence>
<organism evidence="6 7">
    <name type="scientific">Leucobacter luti</name>
    <dbReference type="NCBI Taxonomy" id="340320"/>
    <lineage>
        <taxon>Bacteria</taxon>
        <taxon>Bacillati</taxon>
        <taxon>Actinomycetota</taxon>
        <taxon>Actinomycetes</taxon>
        <taxon>Micrococcales</taxon>
        <taxon>Microbacteriaceae</taxon>
        <taxon>Leucobacter</taxon>
    </lineage>
</organism>
<keyword evidence="7" id="KW-1185">Reference proteome</keyword>